<organism evidence="1 2">
    <name type="scientific">Dryocola boscaweniae</name>
    <dbReference type="NCBI Taxonomy" id="2925397"/>
    <lineage>
        <taxon>Bacteria</taxon>
        <taxon>Pseudomonadati</taxon>
        <taxon>Pseudomonadota</taxon>
        <taxon>Gammaproteobacteria</taxon>
        <taxon>Enterobacterales</taxon>
        <taxon>Enterobacteriaceae</taxon>
        <taxon>Dryocola</taxon>
    </lineage>
</organism>
<sequence>MQPAGNNHAALEQGAVFHYLSRQGYVQSPAFFQQTGYRLGWEFSTQLYTMSWRQQDNCLLVCHIQALPGRQGLESAVTALIRLWRELLARVSEIDEIRGMIGRYGSPEARRRRNKMQTLLLRHGGVLLENNHEDSWLVFRR</sequence>
<evidence type="ECO:0000313" key="2">
    <source>
        <dbReference type="Proteomes" id="UP001150641"/>
    </source>
</evidence>
<dbReference type="Proteomes" id="UP001150641">
    <property type="component" value="Unassembled WGS sequence"/>
</dbReference>
<reference evidence="1" key="1">
    <citation type="submission" date="2022-03" db="EMBL/GenBank/DDBJ databases">
        <title>Proposal of a novel genus Dryocolo and two novel species.</title>
        <authorList>
            <person name="Maddock D.W."/>
            <person name="Brady C.L."/>
            <person name="Denman S."/>
            <person name="Arnold D."/>
        </authorList>
    </citation>
    <scope>NUCLEOTIDE SEQUENCE</scope>
    <source>
        <strain evidence="1">H6W4</strain>
    </source>
</reference>
<keyword evidence="2" id="KW-1185">Reference proteome</keyword>
<dbReference type="RefSeq" id="WP_271121387.1">
    <property type="nucleotide sequence ID" value="NZ_JALHAN010000053.1"/>
</dbReference>
<evidence type="ECO:0000313" key="1">
    <source>
        <dbReference type="EMBL" id="MCT4700514.1"/>
    </source>
</evidence>
<gene>
    <name evidence="1" type="ORF">MUA00_01595</name>
</gene>
<protein>
    <submittedName>
        <fullName evidence="1">Uncharacterized protein</fullName>
    </submittedName>
</protein>
<dbReference type="EMBL" id="JALHAP010000066">
    <property type="protein sequence ID" value="MCT4700514.1"/>
    <property type="molecule type" value="Genomic_DNA"/>
</dbReference>
<dbReference type="AlphaFoldDB" id="A0A9X2W758"/>
<accession>A0A9X2W758</accession>
<comment type="caution">
    <text evidence="1">The sequence shown here is derived from an EMBL/GenBank/DDBJ whole genome shotgun (WGS) entry which is preliminary data.</text>
</comment>
<dbReference type="Pfam" id="PF09621">
    <property type="entry name" value="LcrR"/>
    <property type="match status" value="1"/>
</dbReference>
<dbReference type="InterPro" id="IPR022797">
    <property type="entry name" value="LcrR/CesD2"/>
</dbReference>
<name>A0A9X2W758_9ENTR</name>
<proteinExistence type="predicted"/>